<evidence type="ECO:0000313" key="8">
    <source>
        <dbReference type="Proteomes" id="UP000308652"/>
    </source>
</evidence>
<reference evidence="7 8" key="1">
    <citation type="journal article" date="2019" name="Nat. Ecol. Evol.">
        <title>Megaphylogeny resolves global patterns of mushroom evolution.</title>
        <authorList>
            <person name="Varga T."/>
            <person name="Krizsan K."/>
            <person name="Foldi C."/>
            <person name="Dima B."/>
            <person name="Sanchez-Garcia M."/>
            <person name="Sanchez-Ramirez S."/>
            <person name="Szollosi G.J."/>
            <person name="Szarkandi J.G."/>
            <person name="Papp V."/>
            <person name="Albert L."/>
            <person name="Andreopoulos W."/>
            <person name="Angelini C."/>
            <person name="Antonin V."/>
            <person name="Barry K.W."/>
            <person name="Bougher N.L."/>
            <person name="Buchanan P."/>
            <person name="Buyck B."/>
            <person name="Bense V."/>
            <person name="Catcheside P."/>
            <person name="Chovatia M."/>
            <person name="Cooper J."/>
            <person name="Damon W."/>
            <person name="Desjardin D."/>
            <person name="Finy P."/>
            <person name="Geml J."/>
            <person name="Haridas S."/>
            <person name="Hughes K."/>
            <person name="Justo A."/>
            <person name="Karasinski D."/>
            <person name="Kautmanova I."/>
            <person name="Kiss B."/>
            <person name="Kocsube S."/>
            <person name="Kotiranta H."/>
            <person name="LaButti K.M."/>
            <person name="Lechner B.E."/>
            <person name="Liimatainen K."/>
            <person name="Lipzen A."/>
            <person name="Lukacs Z."/>
            <person name="Mihaltcheva S."/>
            <person name="Morgado L.N."/>
            <person name="Niskanen T."/>
            <person name="Noordeloos M.E."/>
            <person name="Ohm R.A."/>
            <person name="Ortiz-Santana B."/>
            <person name="Ovrebo C."/>
            <person name="Racz N."/>
            <person name="Riley R."/>
            <person name="Savchenko A."/>
            <person name="Shiryaev A."/>
            <person name="Soop K."/>
            <person name="Spirin V."/>
            <person name="Szebenyi C."/>
            <person name="Tomsovsky M."/>
            <person name="Tulloss R.E."/>
            <person name="Uehling J."/>
            <person name="Grigoriev I.V."/>
            <person name="Vagvolgyi C."/>
            <person name="Papp T."/>
            <person name="Martin F.M."/>
            <person name="Miettinen O."/>
            <person name="Hibbett D.S."/>
            <person name="Nagy L.G."/>
        </authorList>
    </citation>
    <scope>NUCLEOTIDE SEQUENCE [LARGE SCALE GENOMIC DNA]</scope>
    <source>
        <strain evidence="7 8">CBS 166.37</strain>
    </source>
</reference>
<evidence type="ECO:0000259" key="6">
    <source>
        <dbReference type="PROSITE" id="PS50850"/>
    </source>
</evidence>
<dbReference type="InterPro" id="IPR036259">
    <property type="entry name" value="MFS_trans_sf"/>
</dbReference>
<feature type="transmembrane region" description="Helical" evidence="5">
    <location>
        <begin position="160"/>
        <end position="179"/>
    </location>
</feature>
<organism evidence="7 8">
    <name type="scientific">Crucibulum laeve</name>
    <dbReference type="NCBI Taxonomy" id="68775"/>
    <lineage>
        <taxon>Eukaryota</taxon>
        <taxon>Fungi</taxon>
        <taxon>Dikarya</taxon>
        <taxon>Basidiomycota</taxon>
        <taxon>Agaricomycotina</taxon>
        <taxon>Agaricomycetes</taxon>
        <taxon>Agaricomycetidae</taxon>
        <taxon>Agaricales</taxon>
        <taxon>Agaricineae</taxon>
        <taxon>Nidulariaceae</taxon>
        <taxon>Crucibulum</taxon>
    </lineage>
</organism>
<dbReference type="SUPFAM" id="SSF103473">
    <property type="entry name" value="MFS general substrate transporter"/>
    <property type="match status" value="1"/>
</dbReference>
<evidence type="ECO:0000256" key="2">
    <source>
        <dbReference type="ARBA" id="ARBA00022692"/>
    </source>
</evidence>
<keyword evidence="3 5" id="KW-1133">Transmembrane helix</keyword>
<feature type="transmembrane region" description="Helical" evidence="5">
    <location>
        <begin position="136"/>
        <end position="153"/>
    </location>
</feature>
<feature type="domain" description="Major facilitator superfamily (MFS) profile" evidence="6">
    <location>
        <begin position="93"/>
        <end position="522"/>
    </location>
</feature>
<feature type="transmembrane region" description="Helical" evidence="5">
    <location>
        <begin position="503"/>
        <end position="521"/>
    </location>
</feature>
<dbReference type="STRING" id="68775.A0A5C3M4G4"/>
<accession>A0A5C3M4G4</accession>
<keyword evidence="4 5" id="KW-0472">Membrane</keyword>
<dbReference type="Gene3D" id="1.20.1250.20">
    <property type="entry name" value="MFS general substrate transporter like domains"/>
    <property type="match status" value="1"/>
</dbReference>
<dbReference type="InterPro" id="IPR011701">
    <property type="entry name" value="MFS"/>
</dbReference>
<dbReference type="InterPro" id="IPR020846">
    <property type="entry name" value="MFS_dom"/>
</dbReference>
<feature type="transmembrane region" description="Helical" evidence="5">
    <location>
        <begin position="364"/>
        <end position="386"/>
    </location>
</feature>
<feature type="transmembrane region" description="Helical" evidence="5">
    <location>
        <begin position="325"/>
        <end position="344"/>
    </location>
</feature>
<feature type="transmembrane region" description="Helical" evidence="5">
    <location>
        <begin position="94"/>
        <end position="116"/>
    </location>
</feature>
<name>A0A5C3M4G4_9AGAR</name>
<dbReference type="Proteomes" id="UP000308652">
    <property type="component" value="Unassembled WGS sequence"/>
</dbReference>
<dbReference type="PROSITE" id="PS50850">
    <property type="entry name" value="MFS"/>
    <property type="match status" value="1"/>
</dbReference>
<feature type="transmembrane region" description="Helical" evidence="5">
    <location>
        <begin position="219"/>
        <end position="242"/>
    </location>
</feature>
<dbReference type="AlphaFoldDB" id="A0A5C3M4G4"/>
<proteinExistence type="predicted"/>
<dbReference type="GO" id="GO:0022857">
    <property type="term" value="F:transmembrane transporter activity"/>
    <property type="evidence" value="ECO:0007669"/>
    <property type="project" value="InterPro"/>
</dbReference>
<evidence type="ECO:0000256" key="4">
    <source>
        <dbReference type="ARBA" id="ARBA00023136"/>
    </source>
</evidence>
<feature type="transmembrane region" description="Helical" evidence="5">
    <location>
        <begin position="185"/>
        <end position="207"/>
    </location>
</feature>
<sequence>MTSEFKLQGDQVSNEILEEKDEIVRPAELDIFAIHELIAGRLVLDPQEAREEFGDEIASRLKLTKDGTKVLWPQPSDDPQDPQNWSDYKKNVQLAIITLAAIVPDFNSGIGIASVFPLAKQFDTTTGRINNLTSNWSIFLIGWGGLFFVMLIRRYGRLPILFWTQLLGLAFQVGATFAPNLKVFAAMRCLNGFFTTCPQVTGLYTITDLFPFHLQARKINIWTMGVILAPHLSPFLFGFLVARTTWRWAYGIGSLYGLLVLFLIIFFMEESMYNRYEQPVPPIQRTFTTRLMILLGITGIRNVKPNPTWSEVVISPLKVLWRPHMLSILLFEAMVFGFGIGINVTNTIFLQSPPPVGFGLDPTIVSGIYATPVIAVFIGEILGRYLNDWVMNTEIKRNNGVFKAEARLWTCYVGVTLYVTGFVILGSALQNHFNQSVVIIGWAIAQVAVLVNTVAVYAYCNDCFPRRQGEISALLNLVRTLGGFSVTYFQVPWATRHGALQTLGVEAAIVAGLFLFIIPILQWKGRFLRVSILSSRLKNTLELNILMYLLSARNAFP</sequence>
<feature type="transmembrane region" description="Helical" evidence="5">
    <location>
        <begin position="248"/>
        <end position="268"/>
    </location>
</feature>
<evidence type="ECO:0000256" key="5">
    <source>
        <dbReference type="SAM" id="Phobius"/>
    </source>
</evidence>
<keyword evidence="8" id="KW-1185">Reference proteome</keyword>
<dbReference type="OrthoDB" id="2533084at2759"/>
<feature type="transmembrane region" description="Helical" evidence="5">
    <location>
        <begin position="471"/>
        <end position="491"/>
    </location>
</feature>
<protein>
    <submittedName>
        <fullName evidence="7">MFS general substrate transporter</fullName>
    </submittedName>
</protein>
<evidence type="ECO:0000256" key="1">
    <source>
        <dbReference type="ARBA" id="ARBA00004141"/>
    </source>
</evidence>
<dbReference type="Pfam" id="PF07690">
    <property type="entry name" value="MFS_1"/>
    <property type="match status" value="1"/>
</dbReference>
<keyword evidence="2 5" id="KW-0812">Transmembrane</keyword>
<dbReference type="PANTHER" id="PTHR23502:SF22">
    <property type="entry name" value="MAJOR FACILITATOR SUPERFAMILY (MFS) PROFILE DOMAIN-CONTAINING PROTEIN"/>
    <property type="match status" value="1"/>
</dbReference>
<evidence type="ECO:0000256" key="3">
    <source>
        <dbReference type="ARBA" id="ARBA00022989"/>
    </source>
</evidence>
<evidence type="ECO:0000313" key="7">
    <source>
        <dbReference type="EMBL" id="TFK39737.1"/>
    </source>
</evidence>
<feature type="transmembrane region" description="Helical" evidence="5">
    <location>
        <begin position="406"/>
        <end position="425"/>
    </location>
</feature>
<feature type="transmembrane region" description="Helical" evidence="5">
    <location>
        <begin position="437"/>
        <end position="459"/>
    </location>
</feature>
<dbReference type="EMBL" id="ML213598">
    <property type="protein sequence ID" value="TFK39737.1"/>
    <property type="molecule type" value="Genomic_DNA"/>
</dbReference>
<gene>
    <name evidence="7" type="ORF">BDQ12DRAFT_681124</name>
</gene>
<dbReference type="PANTHER" id="PTHR23502">
    <property type="entry name" value="MAJOR FACILITATOR SUPERFAMILY"/>
    <property type="match status" value="1"/>
</dbReference>
<comment type="subcellular location">
    <subcellularLocation>
        <location evidence="1">Membrane</location>
        <topology evidence="1">Multi-pass membrane protein</topology>
    </subcellularLocation>
</comment>
<dbReference type="GO" id="GO:0005886">
    <property type="term" value="C:plasma membrane"/>
    <property type="evidence" value="ECO:0007669"/>
    <property type="project" value="TreeGrafter"/>
</dbReference>